<sequence>MADSRREFIKKATMLAGSTGLFSVLPESIQKALAIDADKGTTYLDAEHVVFLMQENRSFDHCYGTLQGVRGFDDPRAMRLPNNNKVWLQSNKAGETYIPFHLDIKNSRATWMQSLPHSWENQVDAHNNGKMDGWLESKKSGNKEYAHMPLTLGYYDRKDIPFYYAFADAFTVCDQHFCSSLTGTSSNRSYFWAGTIREEQHANSPALVYNDQLNYRDLIAKTFPERLEEAGISWKVYQNELSLDVGFTGEEDDWLSNFTDNNLEFYKNYNVRLHKAHRDYLAKAEAKLRQEIADLKAKAQTDELSNKLSQKQKQLDKVKAERAEWTQERFDKLSDHEKSIHQKAFVTNVNDADYHKLETLTYEENGEKREVKVPKGDILHQFRQDVKNGKLPTVSWLAAPSNFSDHPSSPWYGAWYVSEVLDILTHNPEVWKKTIFILTYDENDGYFDHVAPFVPPHSAKPETGKCSEGLDTAVEHVTTAEQAEKGIPEQYRRESPIGLGFRVPLVIASPWSRGGWVNSQVFDHTSCLQFLETFLSGKAGKQIKETNITDWRRTICGDLTSVFRPYNSEKINYPASLNRDETVKEIYNAKFKQAPNNFKALNKDEIAAVNNTPATIPAFPKQEKGTRRSCALPYQLYADGHLNNNKDAINIKMKAGDKAGAPFNVYARGQFQHEGKSAEQMPTWAFALKAGDEIDYSWPVKAFQDGHYHLDLQGPNGFYRNFTGNKNDPDLQVETIYQPDGNLKVLLSNTSKSDIYMVIMSDVSYKQRSKNVKVKPGEKVAQVIDLKSSYSWYDVELKVQGHNDFLRRYAGRVETGKHGFTDPLIGA</sequence>
<keyword evidence="4" id="KW-0175">Coiled coil</keyword>
<protein>
    <recommendedName>
        <fullName evidence="2">phospholipase C</fullName>
        <ecNumber evidence="2">3.1.4.3</ecNumber>
    </recommendedName>
</protein>
<name>A0ABS8TYW9_9SPHI</name>
<gene>
    <name evidence="6" type="ORF">LT679_03120</name>
</gene>
<evidence type="ECO:0000256" key="2">
    <source>
        <dbReference type="ARBA" id="ARBA00012018"/>
    </source>
</evidence>
<evidence type="ECO:0000313" key="6">
    <source>
        <dbReference type="EMBL" id="MCD8739582.1"/>
    </source>
</evidence>
<feature type="domain" description="Bacterial phospholipase C C-terminal" evidence="5">
    <location>
        <begin position="629"/>
        <end position="725"/>
    </location>
</feature>
<proteinExistence type="inferred from homology"/>
<feature type="domain" description="Bacterial phospholipase C C-terminal" evidence="5">
    <location>
        <begin position="733"/>
        <end position="812"/>
    </location>
</feature>
<evidence type="ECO:0000313" key="7">
    <source>
        <dbReference type="Proteomes" id="UP001199919"/>
    </source>
</evidence>
<dbReference type="NCBIfam" id="TIGR03396">
    <property type="entry name" value="PC_PLC"/>
    <property type="match status" value="1"/>
</dbReference>
<evidence type="ECO:0000259" key="5">
    <source>
        <dbReference type="Pfam" id="PF05506"/>
    </source>
</evidence>
<keyword evidence="3" id="KW-0378">Hydrolase</keyword>
<dbReference type="RefSeq" id="WP_232175492.1">
    <property type="nucleotide sequence ID" value="NZ_JAJPWV010000001.1"/>
</dbReference>
<reference evidence="6 7" key="1">
    <citation type="submission" date="2021-12" db="EMBL/GenBank/DDBJ databases">
        <title>Mucilaginibacter roseus genome.</title>
        <authorList>
            <person name="Ferreira J.R."/>
            <person name="Newman J.D."/>
        </authorList>
    </citation>
    <scope>NUCLEOTIDE SEQUENCE [LARGE SCALE GENOMIC DNA]</scope>
    <source>
        <strain evidence="6 7">LMG 28454</strain>
    </source>
</reference>
<dbReference type="EC" id="3.1.4.3" evidence="2"/>
<dbReference type="Gene3D" id="3.40.720.10">
    <property type="entry name" value="Alkaline Phosphatase, subunit A"/>
    <property type="match status" value="2"/>
</dbReference>
<dbReference type="InterPro" id="IPR007312">
    <property type="entry name" value="Phosphoesterase"/>
</dbReference>
<dbReference type="Proteomes" id="UP001199919">
    <property type="component" value="Unassembled WGS sequence"/>
</dbReference>
<organism evidence="6 7">
    <name type="scientific">Mucilaginibacter roseus</name>
    <dbReference type="NCBI Taxonomy" id="1528868"/>
    <lineage>
        <taxon>Bacteria</taxon>
        <taxon>Pseudomonadati</taxon>
        <taxon>Bacteroidota</taxon>
        <taxon>Sphingobacteriia</taxon>
        <taxon>Sphingobacteriales</taxon>
        <taxon>Sphingobacteriaceae</taxon>
        <taxon>Mucilaginibacter</taxon>
    </lineage>
</organism>
<keyword evidence="7" id="KW-1185">Reference proteome</keyword>
<feature type="coiled-coil region" evidence="4">
    <location>
        <begin position="281"/>
        <end position="328"/>
    </location>
</feature>
<evidence type="ECO:0000256" key="1">
    <source>
        <dbReference type="ARBA" id="ARBA00009717"/>
    </source>
</evidence>
<dbReference type="PROSITE" id="PS51318">
    <property type="entry name" value="TAT"/>
    <property type="match status" value="1"/>
</dbReference>
<dbReference type="PANTHER" id="PTHR31956:SF1">
    <property type="entry name" value="NON-SPECIFIC PHOSPHOLIPASE C1"/>
    <property type="match status" value="1"/>
</dbReference>
<dbReference type="Pfam" id="PF05506">
    <property type="entry name" value="PLipase_C_C"/>
    <property type="match status" value="2"/>
</dbReference>
<dbReference type="InterPro" id="IPR006311">
    <property type="entry name" value="TAT_signal"/>
</dbReference>
<dbReference type="Pfam" id="PF04185">
    <property type="entry name" value="Phosphoesterase"/>
    <property type="match status" value="2"/>
</dbReference>
<accession>A0ABS8TYW9</accession>
<dbReference type="EMBL" id="JAJPWV010000001">
    <property type="protein sequence ID" value="MCD8739582.1"/>
    <property type="molecule type" value="Genomic_DNA"/>
</dbReference>
<dbReference type="PANTHER" id="PTHR31956">
    <property type="entry name" value="NON-SPECIFIC PHOSPHOLIPASE C4-RELATED"/>
    <property type="match status" value="1"/>
</dbReference>
<dbReference type="InterPro" id="IPR017767">
    <property type="entry name" value="PC-PLC"/>
</dbReference>
<dbReference type="InterPro" id="IPR008475">
    <property type="entry name" value="PLipase_C_C"/>
</dbReference>
<dbReference type="InterPro" id="IPR017850">
    <property type="entry name" value="Alkaline_phosphatase_core_sf"/>
</dbReference>
<evidence type="ECO:0000256" key="4">
    <source>
        <dbReference type="SAM" id="Coils"/>
    </source>
</evidence>
<comment type="caution">
    <text evidence="6">The sequence shown here is derived from an EMBL/GenBank/DDBJ whole genome shotgun (WGS) entry which is preliminary data.</text>
</comment>
<evidence type="ECO:0000256" key="3">
    <source>
        <dbReference type="ARBA" id="ARBA00022801"/>
    </source>
</evidence>
<comment type="similarity">
    <text evidence="1">Belongs to the bacterial phospholipase C family.</text>
</comment>